<dbReference type="OrthoDB" id="871140at2"/>
<keyword evidence="9" id="KW-1185">Reference proteome</keyword>
<evidence type="ECO:0000256" key="4">
    <source>
        <dbReference type="ARBA" id="ARBA00022692"/>
    </source>
</evidence>
<feature type="transmembrane region" description="Helical" evidence="7">
    <location>
        <begin position="242"/>
        <end position="261"/>
    </location>
</feature>
<keyword evidence="4 7" id="KW-0812">Transmembrane</keyword>
<dbReference type="RefSeq" id="WP_073338539.1">
    <property type="nucleotide sequence ID" value="NZ_FQXM01000011.1"/>
</dbReference>
<feature type="transmembrane region" description="Helical" evidence="7">
    <location>
        <begin position="50"/>
        <end position="70"/>
    </location>
</feature>
<sequence>MHPNINFSFFGQQIVLKSYSTFMVLSMTIGFLLSCYLLRKKTYKWSEILCIYLLIIIFFLLGARGLNYFVNYKYFRENNISFFLLKTAYFSLYGGIVVAFLVSILINKIIKKNIKVFLDTLTTPFFISFIIMRIGCFLNGCCGGKHTNSFLGVQFPHKDEAVLNGIIGSKLIQSIYNGKSYPTQLFEGGFALLFILVVLLLRKKIKLKESVFFILSAMYFSAFRWFVLYFRILPYEYYITRIFYPVLYFSIILIGVIKLFIDFHFHHEKNTRYCKKPSY</sequence>
<dbReference type="GO" id="GO:0008961">
    <property type="term" value="F:phosphatidylglycerol-prolipoprotein diacylglyceryl transferase activity"/>
    <property type="evidence" value="ECO:0007669"/>
    <property type="project" value="InterPro"/>
</dbReference>
<keyword evidence="5 7" id="KW-1133">Transmembrane helix</keyword>
<name>A0A1M5VEW4_9CLOT</name>
<evidence type="ECO:0000256" key="6">
    <source>
        <dbReference type="ARBA" id="ARBA00023136"/>
    </source>
</evidence>
<evidence type="ECO:0000313" key="8">
    <source>
        <dbReference type="EMBL" id="SHH73799.1"/>
    </source>
</evidence>
<dbReference type="InterPro" id="IPR001640">
    <property type="entry name" value="Lgt"/>
</dbReference>
<evidence type="ECO:0000256" key="2">
    <source>
        <dbReference type="ARBA" id="ARBA00022475"/>
    </source>
</evidence>
<dbReference type="PANTHER" id="PTHR30589">
    <property type="entry name" value="PROLIPOPROTEIN DIACYLGLYCERYL TRANSFERASE"/>
    <property type="match status" value="1"/>
</dbReference>
<keyword evidence="2" id="KW-1003">Cell membrane</keyword>
<evidence type="ECO:0000256" key="1">
    <source>
        <dbReference type="ARBA" id="ARBA00007150"/>
    </source>
</evidence>
<dbReference type="PANTHER" id="PTHR30589:SF0">
    <property type="entry name" value="PHOSPHATIDYLGLYCEROL--PROLIPOPROTEIN DIACYLGLYCERYL TRANSFERASE"/>
    <property type="match status" value="1"/>
</dbReference>
<dbReference type="GO" id="GO:0005886">
    <property type="term" value="C:plasma membrane"/>
    <property type="evidence" value="ECO:0007669"/>
    <property type="project" value="InterPro"/>
</dbReference>
<organism evidence="8 9">
    <name type="scientific">Clostridium grantii DSM 8605</name>
    <dbReference type="NCBI Taxonomy" id="1121316"/>
    <lineage>
        <taxon>Bacteria</taxon>
        <taxon>Bacillati</taxon>
        <taxon>Bacillota</taxon>
        <taxon>Clostridia</taxon>
        <taxon>Eubacteriales</taxon>
        <taxon>Clostridiaceae</taxon>
        <taxon>Clostridium</taxon>
    </lineage>
</organism>
<feature type="transmembrane region" description="Helical" evidence="7">
    <location>
        <begin position="90"/>
        <end position="110"/>
    </location>
</feature>
<dbReference type="GO" id="GO:0042158">
    <property type="term" value="P:lipoprotein biosynthetic process"/>
    <property type="evidence" value="ECO:0007669"/>
    <property type="project" value="InterPro"/>
</dbReference>
<dbReference type="STRING" id="1121316.SAMN02745207_02261"/>
<comment type="similarity">
    <text evidence="1">Belongs to the Lgt family.</text>
</comment>
<protein>
    <submittedName>
        <fullName evidence="8">Prolipoprotein diacylglyceryl transferase</fullName>
    </submittedName>
</protein>
<dbReference type="AlphaFoldDB" id="A0A1M5VEW4"/>
<accession>A0A1M5VEW4</accession>
<evidence type="ECO:0000313" key="9">
    <source>
        <dbReference type="Proteomes" id="UP000184447"/>
    </source>
</evidence>
<gene>
    <name evidence="8" type="ORF">SAMN02745207_02261</name>
</gene>
<dbReference type="EMBL" id="FQXM01000011">
    <property type="protein sequence ID" value="SHH73799.1"/>
    <property type="molecule type" value="Genomic_DNA"/>
</dbReference>
<dbReference type="Pfam" id="PF01790">
    <property type="entry name" value="LGT"/>
    <property type="match status" value="1"/>
</dbReference>
<keyword evidence="3 8" id="KW-0808">Transferase</keyword>
<proteinExistence type="inferred from homology"/>
<feature type="transmembrane region" description="Helical" evidence="7">
    <location>
        <begin position="181"/>
        <end position="201"/>
    </location>
</feature>
<feature type="transmembrane region" description="Helical" evidence="7">
    <location>
        <begin position="117"/>
        <end position="140"/>
    </location>
</feature>
<keyword evidence="8" id="KW-0449">Lipoprotein</keyword>
<evidence type="ECO:0000256" key="7">
    <source>
        <dbReference type="SAM" id="Phobius"/>
    </source>
</evidence>
<reference evidence="8 9" key="1">
    <citation type="submission" date="2016-11" db="EMBL/GenBank/DDBJ databases">
        <authorList>
            <person name="Jaros S."/>
            <person name="Januszkiewicz K."/>
            <person name="Wedrychowicz H."/>
        </authorList>
    </citation>
    <scope>NUCLEOTIDE SEQUENCE [LARGE SCALE GENOMIC DNA]</scope>
    <source>
        <strain evidence="8 9">DSM 8605</strain>
    </source>
</reference>
<keyword evidence="6 7" id="KW-0472">Membrane</keyword>
<evidence type="ECO:0000256" key="3">
    <source>
        <dbReference type="ARBA" id="ARBA00022679"/>
    </source>
</evidence>
<evidence type="ECO:0000256" key="5">
    <source>
        <dbReference type="ARBA" id="ARBA00022989"/>
    </source>
</evidence>
<feature type="transmembrane region" description="Helical" evidence="7">
    <location>
        <begin position="20"/>
        <end position="38"/>
    </location>
</feature>
<feature type="transmembrane region" description="Helical" evidence="7">
    <location>
        <begin position="210"/>
        <end position="230"/>
    </location>
</feature>
<dbReference type="Proteomes" id="UP000184447">
    <property type="component" value="Unassembled WGS sequence"/>
</dbReference>